<name>A0A4V3IYI8_9FIRM</name>
<dbReference type="GO" id="GO:0016787">
    <property type="term" value="F:hydrolase activity"/>
    <property type="evidence" value="ECO:0007669"/>
    <property type="project" value="UniProtKB-KW"/>
</dbReference>
<gene>
    <name evidence="3" type="ORF">EQF91_00700</name>
</gene>
<dbReference type="PANTHER" id="PTHR10885">
    <property type="entry name" value="ISOPENTENYL-DIPHOSPHATE DELTA-ISOMERASE"/>
    <property type="match status" value="1"/>
</dbReference>
<dbReference type="AlphaFoldDB" id="A0A4V3IYI8"/>
<comment type="caution">
    <text evidence="3">The sequence shown here is derived from an EMBL/GenBank/DDBJ whole genome shotgun (WGS) entry which is preliminary data.</text>
</comment>
<dbReference type="PANTHER" id="PTHR10885:SF0">
    <property type="entry name" value="ISOPENTENYL-DIPHOSPHATE DELTA-ISOMERASE"/>
    <property type="match status" value="1"/>
</dbReference>
<evidence type="ECO:0000313" key="4">
    <source>
        <dbReference type="Proteomes" id="UP000297454"/>
    </source>
</evidence>
<keyword evidence="1" id="KW-0378">Hydrolase</keyword>
<keyword evidence="4" id="KW-1185">Reference proteome</keyword>
<dbReference type="PROSITE" id="PS51462">
    <property type="entry name" value="NUDIX"/>
    <property type="match status" value="1"/>
</dbReference>
<dbReference type="Gene3D" id="3.90.79.10">
    <property type="entry name" value="Nucleoside Triphosphate Pyrophosphohydrolase"/>
    <property type="match status" value="1"/>
</dbReference>
<dbReference type="OrthoDB" id="9786032at2"/>
<feature type="domain" description="Nudix hydrolase" evidence="2">
    <location>
        <begin position="28"/>
        <end position="157"/>
    </location>
</feature>
<dbReference type="GeneID" id="97030634"/>
<dbReference type="CDD" id="cd04693">
    <property type="entry name" value="NUDIX_Hydrolase"/>
    <property type="match status" value="1"/>
</dbReference>
<proteinExistence type="predicted"/>
<dbReference type="InterPro" id="IPR020084">
    <property type="entry name" value="NUDIX_hydrolase_CS"/>
</dbReference>
<dbReference type="PROSITE" id="PS00893">
    <property type="entry name" value="NUDIX_BOX"/>
    <property type="match status" value="1"/>
</dbReference>
<dbReference type="InterPro" id="IPR015797">
    <property type="entry name" value="NUDIX_hydrolase-like_dom_sf"/>
</dbReference>
<evidence type="ECO:0000259" key="2">
    <source>
        <dbReference type="PROSITE" id="PS51462"/>
    </source>
</evidence>
<organism evidence="3 4">
    <name type="scientific">Helcococcus ovis</name>
    <dbReference type="NCBI Taxonomy" id="72026"/>
    <lineage>
        <taxon>Bacteria</taxon>
        <taxon>Bacillati</taxon>
        <taxon>Bacillota</taxon>
        <taxon>Tissierellia</taxon>
        <taxon>Tissierellales</taxon>
        <taxon>Peptoniphilaceae</taxon>
        <taxon>Helcococcus</taxon>
    </lineage>
</organism>
<reference evidence="3 4" key="1">
    <citation type="submission" date="2019-01" db="EMBL/GenBank/DDBJ databases">
        <title>Draft Genome Sequences of Helcococcus ovis Strains Isolated from the Uterus and Vagina of Dairy Cows with Metritis.</title>
        <authorList>
            <person name="Cunha F."/>
            <person name="Jeon S.J."/>
            <person name="Kutzer P."/>
            <person name="Galvao K.N."/>
        </authorList>
    </citation>
    <scope>NUCLEOTIDE SEQUENCE [LARGE SCALE GENOMIC DNA]</scope>
    <source>
        <strain evidence="3 4">KG-37</strain>
    </source>
</reference>
<protein>
    <submittedName>
        <fullName evidence="3">NUDIX domain-containing protein</fullName>
    </submittedName>
</protein>
<dbReference type="RefSeq" id="WP_134711952.1">
    <property type="nucleotide sequence ID" value="NZ_CP119081.1"/>
</dbReference>
<dbReference type="Proteomes" id="UP000297454">
    <property type="component" value="Unassembled WGS sequence"/>
</dbReference>
<evidence type="ECO:0000313" key="3">
    <source>
        <dbReference type="EMBL" id="TFF67472.1"/>
    </source>
</evidence>
<dbReference type="Pfam" id="PF00293">
    <property type="entry name" value="NUDIX"/>
    <property type="match status" value="1"/>
</dbReference>
<dbReference type="SUPFAM" id="SSF55811">
    <property type="entry name" value="Nudix"/>
    <property type="match status" value="1"/>
</dbReference>
<accession>A0A4V3IYI8</accession>
<dbReference type="EMBL" id="SCFR01000002">
    <property type="protein sequence ID" value="TFF67472.1"/>
    <property type="molecule type" value="Genomic_DNA"/>
</dbReference>
<evidence type="ECO:0000256" key="1">
    <source>
        <dbReference type="ARBA" id="ARBA00022801"/>
    </source>
</evidence>
<sequence>MEIFDLYDINRRKTKRTMIRGKKTPKNFYRTIIHVCIFNSKNEMLIQQRQKTKRGWANLWDFSVSGSVKKGETSQIAARREVNEELGIDLDFRGVRPDFTINFKQGFDDFYTFMEEIDIKDVVIQEEEVQDCKWATKEEIYKLIDENKFIPYTKSLIEMLYFTKEKRGIHTNSKAFDNGKKVRNFNRNNNSHYYSKNKF</sequence>
<dbReference type="InterPro" id="IPR000086">
    <property type="entry name" value="NUDIX_hydrolase_dom"/>
</dbReference>